<protein>
    <submittedName>
        <fullName evidence="1">Dithiol-disulfide oxidoreductase (DUF899 family)</fullName>
    </submittedName>
</protein>
<keyword evidence="2" id="KW-1185">Reference proteome</keyword>
<dbReference type="AlphaFoldDB" id="A0A931DLT2"/>
<comment type="caution">
    <text evidence="1">The sequence shown here is derived from an EMBL/GenBank/DDBJ whole genome shotgun (WGS) entry which is preliminary data.</text>
</comment>
<evidence type="ECO:0000313" key="1">
    <source>
        <dbReference type="EMBL" id="MBG6091867.1"/>
    </source>
</evidence>
<dbReference type="InterPro" id="IPR010296">
    <property type="entry name" value="DUF899_thioredox"/>
</dbReference>
<sequence>MDDLPVVTDEEWRIACEALRVREKELTRELDALAAARRRLPMVRVEKDYTFEGPEGPTSLSGLFEGRSQLIVYTFMWHGTDHYCEGCSMFTDNIGHLAHLNARDVTLALVSEGPLAEITPFRRRMGWTVPWYSALGNDFNADMGTGNGFALNVFLRNGDSVYRTYTTSGRGVERLGSNWTFLDLTPFGRQERWEDSPEGRPQGEPYTWWRLHDDYETPAGR</sequence>
<dbReference type="Proteomes" id="UP000614047">
    <property type="component" value="Unassembled WGS sequence"/>
</dbReference>
<gene>
    <name evidence="1" type="ORF">IW256_005980</name>
</gene>
<dbReference type="RefSeq" id="WP_197014132.1">
    <property type="nucleotide sequence ID" value="NZ_BAABES010000002.1"/>
</dbReference>
<dbReference type="EMBL" id="JADOUA010000001">
    <property type="protein sequence ID" value="MBG6091867.1"/>
    <property type="molecule type" value="Genomic_DNA"/>
</dbReference>
<organism evidence="1 2">
    <name type="scientific">Actinomadura viridis</name>
    <dbReference type="NCBI Taxonomy" id="58110"/>
    <lineage>
        <taxon>Bacteria</taxon>
        <taxon>Bacillati</taxon>
        <taxon>Actinomycetota</taxon>
        <taxon>Actinomycetes</taxon>
        <taxon>Streptosporangiales</taxon>
        <taxon>Thermomonosporaceae</taxon>
        <taxon>Actinomadura</taxon>
    </lineage>
</organism>
<dbReference type="Pfam" id="PF05988">
    <property type="entry name" value="DUF899"/>
    <property type="match status" value="1"/>
</dbReference>
<reference evidence="1" key="1">
    <citation type="submission" date="2020-11" db="EMBL/GenBank/DDBJ databases">
        <title>Sequencing the genomes of 1000 actinobacteria strains.</title>
        <authorList>
            <person name="Klenk H.-P."/>
        </authorList>
    </citation>
    <scope>NUCLEOTIDE SEQUENCE</scope>
    <source>
        <strain evidence="1">DSM 43175</strain>
    </source>
</reference>
<evidence type="ECO:0000313" key="2">
    <source>
        <dbReference type="Proteomes" id="UP000614047"/>
    </source>
</evidence>
<name>A0A931DLT2_9ACTN</name>
<accession>A0A931DLT2</accession>
<proteinExistence type="predicted"/>